<comment type="caution">
    <text evidence="1">The sequence shown here is derived from an EMBL/GenBank/DDBJ whole genome shotgun (WGS) entry which is preliminary data.</text>
</comment>
<accession>A0A9K3IJV5</accession>
<organism evidence="1 2">
    <name type="scientific">Helianthus annuus</name>
    <name type="common">Common sunflower</name>
    <dbReference type="NCBI Taxonomy" id="4232"/>
    <lineage>
        <taxon>Eukaryota</taxon>
        <taxon>Viridiplantae</taxon>
        <taxon>Streptophyta</taxon>
        <taxon>Embryophyta</taxon>
        <taxon>Tracheophyta</taxon>
        <taxon>Spermatophyta</taxon>
        <taxon>Magnoliopsida</taxon>
        <taxon>eudicotyledons</taxon>
        <taxon>Gunneridae</taxon>
        <taxon>Pentapetalae</taxon>
        <taxon>asterids</taxon>
        <taxon>campanulids</taxon>
        <taxon>Asterales</taxon>
        <taxon>Asteraceae</taxon>
        <taxon>Asteroideae</taxon>
        <taxon>Heliantheae alliance</taxon>
        <taxon>Heliantheae</taxon>
        <taxon>Helianthus</taxon>
    </lineage>
</organism>
<gene>
    <name evidence="1" type="ORF">HanXRQr2_Chr07g0289481</name>
</gene>
<dbReference type="Gramene" id="mRNA:HanXRQr2_Chr07g0289481">
    <property type="protein sequence ID" value="mRNA:HanXRQr2_Chr07g0289481"/>
    <property type="gene ID" value="HanXRQr2_Chr07g0289481"/>
</dbReference>
<name>A0A9K3IJV5_HELAN</name>
<proteinExistence type="predicted"/>
<dbReference type="Proteomes" id="UP000215914">
    <property type="component" value="Unassembled WGS sequence"/>
</dbReference>
<reference evidence="1" key="1">
    <citation type="journal article" date="2017" name="Nature">
        <title>The sunflower genome provides insights into oil metabolism, flowering and Asterid evolution.</title>
        <authorList>
            <person name="Badouin H."/>
            <person name="Gouzy J."/>
            <person name="Grassa C.J."/>
            <person name="Murat F."/>
            <person name="Staton S.E."/>
            <person name="Cottret L."/>
            <person name="Lelandais-Briere C."/>
            <person name="Owens G.L."/>
            <person name="Carrere S."/>
            <person name="Mayjonade B."/>
            <person name="Legrand L."/>
            <person name="Gill N."/>
            <person name="Kane N.C."/>
            <person name="Bowers J.E."/>
            <person name="Hubner S."/>
            <person name="Bellec A."/>
            <person name="Berard A."/>
            <person name="Berges H."/>
            <person name="Blanchet N."/>
            <person name="Boniface M.C."/>
            <person name="Brunel D."/>
            <person name="Catrice O."/>
            <person name="Chaidir N."/>
            <person name="Claudel C."/>
            <person name="Donnadieu C."/>
            <person name="Faraut T."/>
            <person name="Fievet G."/>
            <person name="Helmstetter N."/>
            <person name="King M."/>
            <person name="Knapp S.J."/>
            <person name="Lai Z."/>
            <person name="Le Paslier M.C."/>
            <person name="Lippi Y."/>
            <person name="Lorenzon L."/>
            <person name="Mandel J.R."/>
            <person name="Marage G."/>
            <person name="Marchand G."/>
            <person name="Marquand E."/>
            <person name="Bret-Mestries E."/>
            <person name="Morien E."/>
            <person name="Nambeesan S."/>
            <person name="Nguyen T."/>
            <person name="Pegot-Espagnet P."/>
            <person name="Pouilly N."/>
            <person name="Raftis F."/>
            <person name="Sallet E."/>
            <person name="Schiex T."/>
            <person name="Thomas J."/>
            <person name="Vandecasteele C."/>
            <person name="Vares D."/>
            <person name="Vear F."/>
            <person name="Vautrin S."/>
            <person name="Crespi M."/>
            <person name="Mangin B."/>
            <person name="Burke J.M."/>
            <person name="Salse J."/>
            <person name="Munos S."/>
            <person name="Vincourt P."/>
            <person name="Rieseberg L.H."/>
            <person name="Langlade N.B."/>
        </authorList>
    </citation>
    <scope>NUCLEOTIDE SEQUENCE</scope>
    <source>
        <tissue evidence="1">Leaves</tissue>
    </source>
</reference>
<keyword evidence="2" id="KW-1185">Reference proteome</keyword>
<protein>
    <submittedName>
        <fullName evidence="1">Uncharacterized protein</fullName>
    </submittedName>
</protein>
<sequence length="136" mass="15190">MVEPLVNNLEWLQKYGIAHVTNAVLNSTKLDQTVAALIVAARHMGHSEGYTECASHRPRLKSNGTIAIVSLVLRWRRFCQTQDSYNHLALPGMDLVFDALQHDDYVVCLKAIFEVPGDEDFDFDDDEEEDGADGVA</sequence>
<dbReference type="AlphaFoldDB" id="A0A9K3IJV5"/>
<dbReference type="EMBL" id="MNCJ02000322">
    <property type="protein sequence ID" value="KAF5798153.1"/>
    <property type="molecule type" value="Genomic_DNA"/>
</dbReference>
<evidence type="ECO:0000313" key="2">
    <source>
        <dbReference type="Proteomes" id="UP000215914"/>
    </source>
</evidence>
<evidence type="ECO:0000313" key="1">
    <source>
        <dbReference type="EMBL" id="KAF5798153.1"/>
    </source>
</evidence>
<reference evidence="1" key="2">
    <citation type="submission" date="2020-06" db="EMBL/GenBank/DDBJ databases">
        <title>Helianthus annuus Genome sequencing and assembly Release 2.</title>
        <authorList>
            <person name="Gouzy J."/>
            <person name="Langlade N."/>
            <person name="Munos S."/>
        </authorList>
    </citation>
    <scope>NUCLEOTIDE SEQUENCE</scope>
    <source>
        <tissue evidence="1">Leaves</tissue>
    </source>
</reference>